<dbReference type="AlphaFoldDB" id="A0A1X0NQR9"/>
<gene>
    <name evidence="1" type="ORF">TM35_000242120</name>
</gene>
<dbReference type="GeneID" id="39987404"/>
<name>A0A1X0NQR9_9TRYP</name>
<reference evidence="1 2" key="1">
    <citation type="submission" date="2017-03" db="EMBL/GenBank/DDBJ databases">
        <title>An alternative strategy for trypanosome survival in the mammalian bloodstream revealed through genome and transcriptome analysis of the ubiquitous bovine parasite Trypanosoma (Megatrypanum) theileri.</title>
        <authorList>
            <person name="Kelly S."/>
            <person name="Ivens A."/>
            <person name="Mott A."/>
            <person name="O'Neill E."/>
            <person name="Emms D."/>
            <person name="Macleod O."/>
            <person name="Voorheis P."/>
            <person name="Matthews J."/>
            <person name="Matthews K."/>
            <person name="Carrington M."/>
        </authorList>
    </citation>
    <scope>NUCLEOTIDE SEQUENCE [LARGE SCALE GENOMIC DNA]</scope>
    <source>
        <strain evidence="1">Edinburgh</strain>
    </source>
</reference>
<dbReference type="EMBL" id="NBCO01000024">
    <property type="protein sequence ID" value="ORC87062.1"/>
    <property type="molecule type" value="Genomic_DNA"/>
</dbReference>
<sequence>MTPIDKFKPSDVTLAGFSCTSAILVARFMREIRENKITKLRLATNVFKCKLNFTTPSEDALRGLYITISISYHVCHADLNYFLKEIFFFCQFYFERASLT</sequence>
<evidence type="ECO:0000313" key="1">
    <source>
        <dbReference type="EMBL" id="ORC87062.1"/>
    </source>
</evidence>
<organism evidence="1 2">
    <name type="scientific">Trypanosoma theileri</name>
    <dbReference type="NCBI Taxonomy" id="67003"/>
    <lineage>
        <taxon>Eukaryota</taxon>
        <taxon>Discoba</taxon>
        <taxon>Euglenozoa</taxon>
        <taxon>Kinetoplastea</taxon>
        <taxon>Metakinetoplastina</taxon>
        <taxon>Trypanosomatida</taxon>
        <taxon>Trypanosomatidae</taxon>
        <taxon>Trypanosoma</taxon>
    </lineage>
</organism>
<comment type="caution">
    <text evidence="1">The sequence shown here is derived from an EMBL/GenBank/DDBJ whole genome shotgun (WGS) entry which is preliminary data.</text>
</comment>
<dbReference type="VEuPathDB" id="TriTrypDB:TM35_000242120"/>
<dbReference type="RefSeq" id="XP_028881128.1">
    <property type="nucleotide sequence ID" value="XM_029027624.1"/>
</dbReference>
<protein>
    <submittedName>
        <fullName evidence="1">Uncharacterized protein</fullName>
    </submittedName>
</protein>
<proteinExistence type="predicted"/>
<dbReference type="Proteomes" id="UP000192257">
    <property type="component" value="Unassembled WGS sequence"/>
</dbReference>
<evidence type="ECO:0000313" key="2">
    <source>
        <dbReference type="Proteomes" id="UP000192257"/>
    </source>
</evidence>
<accession>A0A1X0NQR9</accession>
<keyword evidence="2" id="KW-1185">Reference proteome</keyword>